<evidence type="ECO:0000313" key="1">
    <source>
        <dbReference type="EMBL" id="PAT38887.1"/>
    </source>
</evidence>
<dbReference type="PRINTS" id="PR00394">
    <property type="entry name" value="RHSPROTEIN"/>
</dbReference>
<dbReference type="Gene3D" id="2.180.10.10">
    <property type="entry name" value="RHS repeat-associated core"/>
    <property type="match status" value="1"/>
</dbReference>
<protein>
    <recommendedName>
        <fullName evidence="3">RHS repeat-associated core domain-containing protein</fullName>
    </recommendedName>
</protein>
<dbReference type="EMBL" id="NSJE01000066">
    <property type="protein sequence ID" value="PAT38887.1"/>
    <property type="molecule type" value="Genomic_DNA"/>
</dbReference>
<reference evidence="1 2" key="1">
    <citation type="submission" date="2017-08" db="EMBL/GenBank/DDBJ databases">
        <title>WGS of Clinical strains of the CDC Group NO-1 linked to zoonotic infections in humans.</title>
        <authorList>
            <person name="Bernier A.-M."/>
            <person name="Bernard K."/>
        </authorList>
    </citation>
    <scope>NUCLEOTIDE SEQUENCE [LARGE SCALE GENOMIC DNA]</scope>
    <source>
        <strain evidence="1 2">NML120219</strain>
    </source>
</reference>
<accession>A0A2A2AM88</accession>
<dbReference type="PANTHER" id="PTHR32305:SF15">
    <property type="entry name" value="PROTEIN RHSA-RELATED"/>
    <property type="match status" value="1"/>
</dbReference>
<dbReference type="NCBIfam" id="TIGR03696">
    <property type="entry name" value="Rhs_assc_core"/>
    <property type="match status" value="1"/>
</dbReference>
<dbReference type="PANTHER" id="PTHR32305">
    <property type="match status" value="1"/>
</dbReference>
<evidence type="ECO:0000313" key="2">
    <source>
        <dbReference type="Proteomes" id="UP000218439"/>
    </source>
</evidence>
<organism evidence="1 2">
    <name type="scientific">Vandammella animalimorsus</name>
    <dbReference type="NCBI Taxonomy" id="2029117"/>
    <lineage>
        <taxon>Bacteria</taxon>
        <taxon>Pseudomonadati</taxon>
        <taxon>Pseudomonadota</taxon>
        <taxon>Betaproteobacteria</taxon>
        <taxon>Burkholderiales</taxon>
        <taxon>Comamonadaceae</taxon>
        <taxon>Vandammella</taxon>
    </lineage>
</organism>
<name>A0A2A2AM88_9BURK</name>
<dbReference type="Proteomes" id="UP000218439">
    <property type="component" value="Unassembled WGS sequence"/>
</dbReference>
<sequence>MSANASTEINIRFPGQYYDQETGTHYNFHRDYDPSTGRYLQSDPIGLRGGINTFVYAHANPKIYFDNRGLDVWVGAELSATATFFIGGDLGAGITKNTSTGESCIYITLCGRGGMDWGVGLGVSVPIEIAGPHCGKDLSGWSFSICGSIKPGVGEIGGCIDGDASSPTGVSLDIPPLSVGVGGGVALVACYAEPIYCWNTPCECKDTQECDC</sequence>
<dbReference type="InterPro" id="IPR050708">
    <property type="entry name" value="T6SS_VgrG/RHS"/>
</dbReference>
<dbReference type="AlphaFoldDB" id="A0A2A2AM88"/>
<evidence type="ECO:0008006" key="3">
    <source>
        <dbReference type="Google" id="ProtNLM"/>
    </source>
</evidence>
<dbReference type="InterPro" id="IPR022385">
    <property type="entry name" value="Rhs_assc_core"/>
</dbReference>
<gene>
    <name evidence="1" type="ORF">CK621_15050</name>
</gene>
<comment type="caution">
    <text evidence="1">The sequence shown here is derived from an EMBL/GenBank/DDBJ whole genome shotgun (WGS) entry which is preliminary data.</text>
</comment>
<proteinExistence type="predicted"/>